<evidence type="ECO:0000313" key="8">
    <source>
        <dbReference type="EMBL" id="MBU9712359.1"/>
    </source>
</evidence>
<dbReference type="Proteomes" id="UP000784880">
    <property type="component" value="Unassembled WGS sequence"/>
</dbReference>
<dbReference type="EMBL" id="JAHQCS010000097">
    <property type="protein sequence ID" value="MBU9712359.1"/>
    <property type="molecule type" value="Genomic_DNA"/>
</dbReference>
<comment type="subcellular location">
    <subcellularLocation>
        <location evidence="1">Cell membrane</location>
        <topology evidence="1">Multi-pass membrane protein</topology>
    </subcellularLocation>
</comment>
<dbReference type="InterPro" id="IPR051449">
    <property type="entry name" value="ABC-2_transporter_component"/>
</dbReference>
<keyword evidence="5 6" id="KW-0472">Membrane</keyword>
<evidence type="ECO:0000259" key="7">
    <source>
        <dbReference type="Pfam" id="PF12698"/>
    </source>
</evidence>
<dbReference type="RefSeq" id="WP_217066544.1">
    <property type="nucleotide sequence ID" value="NZ_JAHQCS010000097.1"/>
</dbReference>
<evidence type="ECO:0000256" key="1">
    <source>
        <dbReference type="ARBA" id="ARBA00004651"/>
    </source>
</evidence>
<evidence type="ECO:0000256" key="4">
    <source>
        <dbReference type="ARBA" id="ARBA00022989"/>
    </source>
</evidence>
<keyword evidence="3 6" id="KW-0812">Transmembrane</keyword>
<sequence>MVLNLLIKDLLQLYRDRKELVILLLMPLILISILGFSLRGMIEGGDISLNIDVAVVDEGEKEAEKAKFEQLLKEKSVGEGMIQILLSQTEELSIPEKLVEGVFQEGASDIVTVYHESSLEAALQNEENVYAAVIHFPENYRVKTWENLFLDGNKPEQVKLYLNEEESFRGNIISAITESFYRELSLSAAIGKRVSSEGGNSLFSEGNYETLSTTKPFADLAPITSFEYYTIGMAVMFVLYVATYSASYAYTEKETHVFDRMLLTEMKTWNYGIGKWLSSSLIAFVQLCVLFGLSSIFYSVHWQNIHAFLLVTITLSISVGALGVFITSLNYKFETRRITDIFSSGIISILAFLGGSFVSVTSFSETLWRIGAWTPNGAALQSYLLILRGGNWESIMPMLGNILILSIFLILLSLWIFPKRREL</sequence>
<dbReference type="PANTHER" id="PTHR30294:SF29">
    <property type="entry name" value="MULTIDRUG ABC TRANSPORTER PERMEASE YBHS-RELATED"/>
    <property type="match status" value="1"/>
</dbReference>
<name>A0ABS6JGK7_9BACI</name>
<feature type="transmembrane region" description="Helical" evidence="6">
    <location>
        <begin position="276"/>
        <end position="299"/>
    </location>
</feature>
<accession>A0ABS6JGK7</accession>
<feature type="transmembrane region" description="Helical" evidence="6">
    <location>
        <begin position="20"/>
        <end position="42"/>
    </location>
</feature>
<comment type="caution">
    <text evidence="8">The sequence shown here is derived from an EMBL/GenBank/DDBJ whole genome shotgun (WGS) entry which is preliminary data.</text>
</comment>
<keyword evidence="9" id="KW-1185">Reference proteome</keyword>
<reference evidence="8 9" key="1">
    <citation type="submission" date="2021-06" db="EMBL/GenBank/DDBJ databases">
        <title>Bacillus sp. RD4P76, an endophyte from a halophyte.</title>
        <authorList>
            <person name="Sun J.-Q."/>
        </authorList>
    </citation>
    <scope>NUCLEOTIDE SEQUENCE [LARGE SCALE GENOMIC DNA]</scope>
    <source>
        <strain evidence="8 9">CGMCC 1.15917</strain>
    </source>
</reference>
<evidence type="ECO:0000256" key="3">
    <source>
        <dbReference type="ARBA" id="ARBA00022692"/>
    </source>
</evidence>
<keyword evidence="2" id="KW-1003">Cell membrane</keyword>
<dbReference type="Pfam" id="PF12698">
    <property type="entry name" value="ABC2_membrane_3"/>
    <property type="match status" value="1"/>
</dbReference>
<feature type="transmembrane region" description="Helical" evidence="6">
    <location>
        <begin position="341"/>
        <end position="360"/>
    </location>
</feature>
<gene>
    <name evidence="8" type="ORF">KS419_11465</name>
</gene>
<protein>
    <submittedName>
        <fullName evidence="8">ABC transporter permease</fullName>
    </submittedName>
</protein>
<evidence type="ECO:0000256" key="2">
    <source>
        <dbReference type="ARBA" id="ARBA00022475"/>
    </source>
</evidence>
<keyword evidence="4 6" id="KW-1133">Transmembrane helix</keyword>
<organism evidence="8 9">
    <name type="scientific">Evansella tamaricis</name>
    <dbReference type="NCBI Taxonomy" id="2069301"/>
    <lineage>
        <taxon>Bacteria</taxon>
        <taxon>Bacillati</taxon>
        <taxon>Bacillota</taxon>
        <taxon>Bacilli</taxon>
        <taxon>Bacillales</taxon>
        <taxon>Bacillaceae</taxon>
        <taxon>Evansella</taxon>
    </lineage>
</organism>
<evidence type="ECO:0000313" key="9">
    <source>
        <dbReference type="Proteomes" id="UP000784880"/>
    </source>
</evidence>
<dbReference type="InterPro" id="IPR013525">
    <property type="entry name" value="ABC2_TM"/>
</dbReference>
<feature type="domain" description="ABC-2 type transporter transmembrane" evidence="7">
    <location>
        <begin position="20"/>
        <end position="413"/>
    </location>
</feature>
<feature type="transmembrane region" description="Helical" evidence="6">
    <location>
        <begin position="305"/>
        <end position="329"/>
    </location>
</feature>
<feature type="transmembrane region" description="Helical" evidence="6">
    <location>
        <begin position="398"/>
        <end position="417"/>
    </location>
</feature>
<evidence type="ECO:0000256" key="5">
    <source>
        <dbReference type="ARBA" id="ARBA00023136"/>
    </source>
</evidence>
<evidence type="ECO:0000256" key="6">
    <source>
        <dbReference type="SAM" id="Phobius"/>
    </source>
</evidence>
<dbReference type="PANTHER" id="PTHR30294">
    <property type="entry name" value="MEMBRANE COMPONENT OF ABC TRANSPORTER YHHJ-RELATED"/>
    <property type="match status" value="1"/>
</dbReference>
<feature type="transmembrane region" description="Helical" evidence="6">
    <location>
        <begin position="228"/>
        <end position="251"/>
    </location>
</feature>
<proteinExistence type="predicted"/>